<feature type="chain" id="PRO_5045750639" description="SH3 domain-containing protein" evidence="1">
    <location>
        <begin position="30"/>
        <end position="130"/>
    </location>
</feature>
<reference evidence="3" key="1">
    <citation type="journal article" date="2019" name="Int. J. Syst. Evol. Microbiol.">
        <title>The Global Catalogue of Microorganisms (GCM) 10K type strain sequencing project: providing services to taxonomists for standard genome sequencing and annotation.</title>
        <authorList>
            <consortium name="The Broad Institute Genomics Platform"/>
            <consortium name="The Broad Institute Genome Sequencing Center for Infectious Disease"/>
            <person name="Wu L."/>
            <person name="Ma J."/>
        </authorList>
    </citation>
    <scope>NUCLEOTIDE SEQUENCE [LARGE SCALE GENOMIC DNA]</scope>
    <source>
        <strain evidence="3">JCM 17326</strain>
    </source>
</reference>
<organism evidence="2 3">
    <name type="scientific">Nonomuraea rosea</name>
    <dbReference type="NCBI Taxonomy" id="638574"/>
    <lineage>
        <taxon>Bacteria</taxon>
        <taxon>Bacillati</taxon>
        <taxon>Actinomycetota</taxon>
        <taxon>Actinomycetes</taxon>
        <taxon>Streptosporangiales</taxon>
        <taxon>Streptosporangiaceae</taxon>
        <taxon>Nonomuraea</taxon>
    </lineage>
</organism>
<proteinExistence type="predicted"/>
<evidence type="ECO:0000313" key="2">
    <source>
        <dbReference type="EMBL" id="GAA3548661.1"/>
    </source>
</evidence>
<keyword evidence="1" id="KW-0732">Signal</keyword>
<gene>
    <name evidence="2" type="ORF">GCM10022419_031170</name>
</gene>
<evidence type="ECO:0000313" key="3">
    <source>
        <dbReference type="Proteomes" id="UP001500630"/>
    </source>
</evidence>
<keyword evidence="3" id="KW-1185">Reference proteome</keyword>
<accession>A0ABP6WAL8</accession>
<protein>
    <recommendedName>
        <fullName evidence="4">SH3 domain-containing protein</fullName>
    </recommendedName>
</protein>
<evidence type="ECO:0000256" key="1">
    <source>
        <dbReference type="SAM" id="SignalP"/>
    </source>
</evidence>
<comment type="caution">
    <text evidence="2">The sequence shown here is derived from an EMBL/GenBank/DDBJ whole genome shotgun (WGS) entry which is preliminary data.</text>
</comment>
<feature type="signal peptide" evidence="1">
    <location>
        <begin position="1"/>
        <end position="29"/>
    </location>
</feature>
<dbReference type="Proteomes" id="UP001500630">
    <property type="component" value="Unassembled WGS sequence"/>
</dbReference>
<sequence length="130" mass="13509">MNSKTFPALVAAGAIAAAALVSASVPAAAAATDTEVSCPRPRVANRDPGYVTMTGSYNLKAGPYAGGRCATITKVARGTVLYVQCWVLNSHGHPWGYVRVKGTGTYGWMSVDNVRYGPGLNFAKCPGSEL</sequence>
<evidence type="ECO:0008006" key="4">
    <source>
        <dbReference type="Google" id="ProtNLM"/>
    </source>
</evidence>
<name>A0ABP6WAL8_9ACTN</name>
<dbReference type="EMBL" id="BAABDQ010000005">
    <property type="protein sequence ID" value="GAA3548661.1"/>
    <property type="molecule type" value="Genomic_DNA"/>
</dbReference>
<dbReference type="RefSeq" id="WP_345562277.1">
    <property type="nucleotide sequence ID" value="NZ_BAABDQ010000005.1"/>
</dbReference>